<evidence type="ECO:0000259" key="2">
    <source>
        <dbReference type="Pfam" id="PF05022"/>
    </source>
</evidence>
<feature type="compositionally biased region" description="Low complexity" evidence="1">
    <location>
        <begin position="99"/>
        <end position="180"/>
    </location>
</feature>
<comment type="caution">
    <text evidence="3">The sequence shown here is derived from an EMBL/GenBank/DDBJ whole genome shotgun (WGS) entry which is preliminary data.</text>
</comment>
<dbReference type="Proteomes" id="UP001061958">
    <property type="component" value="Unassembled WGS sequence"/>
</dbReference>
<evidence type="ECO:0000313" key="4">
    <source>
        <dbReference type="Proteomes" id="UP001061958"/>
    </source>
</evidence>
<sequence>MSVVDDVALHRSLLSSILDYLQRKGFEKTSKSLVKELKTAGWSVETSSCNLEDLWILNRGIGKEGLVLETMQGGVEGSNYKGSVTPSNSKLTSEEESSSKSGTTSTSTSSPETDSSRSSSPKKVASSSSSESSSSESVQSDSSNTTEESTSGSSSGRFSSSEESDSNHSSSTSSSTSEDSASSEESSDSSERESSTTTTTSEESRNGVSSSSRSSSTSSDSTSSDTQSSSNQKSSSSDSSVTSATSSSSTDSSEKEKNAENVSKAKEKEAAISTKRQREDSQKPKGKSCPSHDSPGIDVYYNTKLPSRKKSRTNAKYDFREDVSTSLTPQDSREAEETKRVSHSENSETLGSKSSPSEIIDEGNSVLHRFQRVQPDSVKFIDDKLRDNSYDAKGGEMYGLKAWEELKKVRGKDFRKAKTKKKRATYFGGGTISKDSHSFRFTYSDDSS</sequence>
<feature type="compositionally biased region" description="Basic and acidic residues" evidence="1">
    <location>
        <begin position="252"/>
        <end position="283"/>
    </location>
</feature>
<organism evidence="3 4">
    <name type="scientific">Galdieria partita</name>
    <dbReference type="NCBI Taxonomy" id="83374"/>
    <lineage>
        <taxon>Eukaryota</taxon>
        <taxon>Rhodophyta</taxon>
        <taxon>Bangiophyceae</taxon>
        <taxon>Galdieriales</taxon>
        <taxon>Galdieriaceae</taxon>
        <taxon>Galdieria</taxon>
    </lineage>
</organism>
<protein>
    <recommendedName>
        <fullName evidence="2">Srp40 C-terminal domain-containing protein</fullName>
    </recommendedName>
</protein>
<feature type="domain" description="Srp40 C-terminal" evidence="2">
    <location>
        <begin position="369"/>
        <end position="441"/>
    </location>
</feature>
<dbReference type="InterPro" id="IPR007718">
    <property type="entry name" value="Srp40_C"/>
</dbReference>
<accession>A0A9C7UQG4</accession>
<dbReference type="GO" id="GO:0005730">
    <property type="term" value="C:nucleolus"/>
    <property type="evidence" value="ECO:0007669"/>
    <property type="project" value="InterPro"/>
</dbReference>
<dbReference type="Pfam" id="PF05022">
    <property type="entry name" value="SRP40_C"/>
    <property type="match status" value="1"/>
</dbReference>
<dbReference type="GO" id="GO:0005654">
    <property type="term" value="C:nucleoplasm"/>
    <property type="evidence" value="ECO:0007669"/>
    <property type="project" value="TreeGrafter"/>
</dbReference>
<dbReference type="PROSITE" id="PS50896">
    <property type="entry name" value="LISH"/>
    <property type="match status" value="1"/>
</dbReference>
<feature type="region of interest" description="Disordered" evidence="1">
    <location>
        <begin position="74"/>
        <end position="363"/>
    </location>
</feature>
<name>A0A9C7UQG4_9RHOD</name>
<evidence type="ECO:0000256" key="1">
    <source>
        <dbReference type="SAM" id="MobiDB-lite"/>
    </source>
</evidence>
<dbReference type="EMBL" id="BQMJ01000026">
    <property type="protein sequence ID" value="GJQ11636.1"/>
    <property type="molecule type" value="Genomic_DNA"/>
</dbReference>
<feature type="compositionally biased region" description="Polar residues" evidence="1">
    <location>
        <begin position="347"/>
        <end position="357"/>
    </location>
</feature>
<feature type="compositionally biased region" description="Basic and acidic residues" evidence="1">
    <location>
        <begin position="331"/>
        <end position="346"/>
    </location>
</feature>
<keyword evidence="4" id="KW-1185">Reference proteome</keyword>
<dbReference type="AlphaFoldDB" id="A0A9C7UQG4"/>
<dbReference type="PANTHER" id="PTHR23216">
    <property type="entry name" value="NUCLEOLAR AND COILED-BODY PHOSPHOPROTEIN 1"/>
    <property type="match status" value="1"/>
</dbReference>
<dbReference type="PANTHER" id="PTHR23216:SF1">
    <property type="entry name" value="NUCLEOLAR AND COILED-BODY PHOSPHOPROTEIN 1"/>
    <property type="match status" value="1"/>
</dbReference>
<dbReference type="InterPro" id="IPR006594">
    <property type="entry name" value="LisH"/>
</dbReference>
<proteinExistence type="predicted"/>
<gene>
    <name evidence="3" type="ORF">GpartN1_g3427.t1</name>
</gene>
<reference evidence="3" key="1">
    <citation type="journal article" date="2022" name="Proc. Natl. Acad. Sci. U.S.A.">
        <title>Life cycle and functional genomics of the unicellular red alga Galdieria for elucidating algal and plant evolution and industrial use.</title>
        <authorList>
            <person name="Hirooka S."/>
            <person name="Itabashi T."/>
            <person name="Ichinose T.M."/>
            <person name="Onuma R."/>
            <person name="Fujiwara T."/>
            <person name="Yamashita S."/>
            <person name="Jong L.W."/>
            <person name="Tomita R."/>
            <person name="Iwane A.H."/>
            <person name="Miyagishima S.Y."/>
        </authorList>
    </citation>
    <scope>NUCLEOTIDE SEQUENCE</scope>
    <source>
        <strain evidence="3">NBRC 102759</strain>
    </source>
</reference>
<feature type="compositionally biased region" description="Low complexity" evidence="1">
    <location>
        <begin position="195"/>
        <end position="251"/>
    </location>
</feature>
<evidence type="ECO:0000313" key="3">
    <source>
        <dbReference type="EMBL" id="GJQ11636.1"/>
    </source>
</evidence>
<dbReference type="InterPro" id="IPR039191">
    <property type="entry name" value="Nopp140-like"/>
</dbReference>
<reference evidence="3" key="2">
    <citation type="submission" date="2022-01" db="EMBL/GenBank/DDBJ databases">
        <authorList>
            <person name="Hirooka S."/>
            <person name="Miyagishima S.Y."/>
        </authorList>
    </citation>
    <scope>NUCLEOTIDE SEQUENCE</scope>
    <source>
        <strain evidence="3">NBRC 102759</strain>
    </source>
</reference>
<dbReference type="OrthoDB" id="5599646at2759"/>